<sequence>MEPFPPAATSADYRNERKALVYSQIANVIAFTESPACSDSDLQDMSIHIAVMMARIHIMANSEASDTRFATSQLVVPQFHPQFSNSATVSAMADSMNGNANLGSHSASTADHGKVNNKVLSIANGGLVQVLEGPRNMRKKKMAARKLVMNETTASEMFGNLSLRVRKVEKKAGDEVLSAEGMDMDQVGA</sequence>
<gene>
    <name evidence="1" type="ORF">VTL71DRAFT_14913</name>
</gene>
<evidence type="ECO:0000313" key="2">
    <source>
        <dbReference type="Proteomes" id="UP001595075"/>
    </source>
</evidence>
<accession>A0ABR4CF43</accession>
<dbReference type="Proteomes" id="UP001595075">
    <property type="component" value="Unassembled WGS sequence"/>
</dbReference>
<reference evidence="1 2" key="1">
    <citation type="journal article" date="2024" name="Commun. Biol.">
        <title>Comparative genomic analysis of thermophilic fungi reveals convergent evolutionary adaptations and gene losses.</title>
        <authorList>
            <person name="Steindorff A.S."/>
            <person name="Aguilar-Pontes M.V."/>
            <person name="Robinson A.J."/>
            <person name="Andreopoulos B."/>
            <person name="LaButti K."/>
            <person name="Kuo A."/>
            <person name="Mondo S."/>
            <person name="Riley R."/>
            <person name="Otillar R."/>
            <person name="Haridas S."/>
            <person name="Lipzen A."/>
            <person name="Grimwood J."/>
            <person name="Schmutz J."/>
            <person name="Clum A."/>
            <person name="Reid I.D."/>
            <person name="Moisan M.C."/>
            <person name="Butler G."/>
            <person name="Nguyen T.T.M."/>
            <person name="Dewar K."/>
            <person name="Conant G."/>
            <person name="Drula E."/>
            <person name="Henrissat B."/>
            <person name="Hansel C."/>
            <person name="Singer S."/>
            <person name="Hutchinson M.I."/>
            <person name="de Vries R.P."/>
            <person name="Natvig D.O."/>
            <person name="Powell A.J."/>
            <person name="Tsang A."/>
            <person name="Grigoriev I.V."/>
        </authorList>
    </citation>
    <scope>NUCLEOTIDE SEQUENCE [LARGE SCALE GENOMIC DNA]</scope>
    <source>
        <strain evidence="1 2">CBS 494.80</strain>
    </source>
</reference>
<name>A0ABR4CF43_9HELO</name>
<keyword evidence="2" id="KW-1185">Reference proteome</keyword>
<organism evidence="1 2">
    <name type="scientific">Oculimacula yallundae</name>
    <dbReference type="NCBI Taxonomy" id="86028"/>
    <lineage>
        <taxon>Eukaryota</taxon>
        <taxon>Fungi</taxon>
        <taxon>Dikarya</taxon>
        <taxon>Ascomycota</taxon>
        <taxon>Pezizomycotina</taxon>
        <taxon>Leotiomycetes</taxon>
        <taxon>Helotiales</taxon>
        <taxon>Ploettnerulaceae</taxon>
        <taxon>Oculimacula</taxon>
    </lineage>
</organism>
<protein>
    <submittedName>
        <fullName evidence="1">Uncharacterized protein</fullName>
    </submittedName>
</protein>
<proteinExistence type="predicted"/>
<evidence type="ECO:0000313" key="1">
    <source>
        <dbReference type="EMBL" id="KAL2068576.1"/>
    </source>
</evidence>
<dbReference type="EMBL" id="JAZHXI010000008">
    <property type="protein sequence ID" value="KAL2068576.1"/>
    <property type="molecule type" value="Genomic_DNA"/>
</dbReference>
<comment type="caution">
    <text evidence="1">The sequence shown here is derived from an EMBL/GenBank/DDBJ whole genome shotgun (WGS) entry which is preliminary data.</text>
</comment>